<evidence type="ECO:0000256" key="5">
    <source>
        <dbReference type="SAM" id="Phobius"/>
    </source>
</evidence>
<feature type="transmembrane region" description="Helical" evidence="5">
    <location>
        <begin position="649"/>
        <end position="670"/>
    </location>
</feature>
<dbReference type="AlphaFoldDB" id="A0ABD3Q8X9"/>
<dbReference type="InterPro" id="IPR018966">
    <property type="entry name" value="VTC_domain"/>
</dbReference>
<dbReference type="EMBL" id="JABMIG020000063">
    <property type="protein sequence ID" value="KAL3796444.1"/>
    <property type="molecule type" value="Genomic_DNA"/>
</dbReference>
<dbReference type="GO" id="GO:0012505">
    <property type="term" value="C:endomembrane system"/>
    <property type="evidence" value="ECO:0007669"/>
    <property type="project" value="UniProtKB-SubCell"/>
</dbReference>
<proteinExistence type="predicted"/>
<dbReference type="Pfam" id="PF09359">
    <property type="entry name" value="VTC"/>
    <property type="match status" value="1"/>
</dbReference>
<reference evidence="8 9" key="1">
    <citation type="journal article" date="2020" name="G3 (Bethesda)">
        <title>Improved Reference Genome for Cyclotella cryptica CCMP332, a Model for Cell Wall Morphogenesis, Salinity Adaptation, and Lipid Production in Diatoms (Bacillariophyta).</title>
        <authorList>
            <person name="Roberts W.R."/>
            <person name="Downey K.M."/>
            <person name="Ruck E.C."/>
            <person name="Traller J.C."/>
            <person name="Alverson A.J."/>
        </authorList>
    </citation>
    <scope>NUCLEOTIDE SEQUENCE [LARGE SCALE GENOMIC DNA]</scope>
    <source>
        <strain evidence="8 9">CCMP332</strain>
    </source>
</reference>
<keyword evidence="2 5" id="KW-0812">Transmembrane</keyword>
<dbReference type="Pfam" id="PF02656">
    <property type="entry name" value="DUF202"/>
    <property type="match status" value="1"/>
</dbReference>
<comment type="caution">
    <text evidence="8">The sequence shown here is derived from an EMBL/GenBank/DDBJ whole genome shotgun (WGS) entry which is preliminary data.</text>
</comment>
<evidence type="ECO:0000259" key="7">
    <source>
        <dbReference type="Pfam" id="PF09359"/>
    </source>
</evidence>
<evidence type="ECO:0000256" key="2">
    <source>
        <dbReference type="ARBA" id="ARBA00022692"/>
    </source>
</evidence>
<evidence type="ECO:0000256" key="4">
    <source>
        <dbReference type="ARBA" id="ARBA00023136"/>
    </source>
</evidence>
<dbReference type="PANTHER" id="PTHR46140:SF1">
    <property type="entry name" value="VACUOLAR TRANSPORTER CHAPERONE COMPLEX SUBUNIT 4-RELATED"/>
    <property type="match status" value="1"/>
</dbReference>
<dbReference type="PANTHER" id="PTHR46140">
    <property type="entry name" value="VACUOLAR TRANSPORTER CHAPERONE 1-RELATED"/>
    <property type="match status" value="1"/>
</dbReference>
<keyword evidence="4 5" id="KW-0472">Membrane</keyword>
<comment type="subcellular location">
    <subcellularLocation>
        <location evidence="1">Endomembrane system</location>
        <topology evidence="1">Multi-pass membrane protein</topology>
    </subcellularLocation>
</comment>
<keyword evidence="3 5" id="KW-1133">Transmembrane helix</keyword>
<evidence type="ECO:0000256" key="1">
    <source>
        <dbReference type="ARBA" id="ARBA00004127"/>
    </source>
</evidence>
<sequence>MPSTKHQSCASIIAVVPSAVPVSSVATAANEAAAITTALTSLAFKVELEESQIHSGNVTLSNLSGSPRPAFVDSFEAEFDRATDAIKASDHLLESNVRAILLSADALARKGDCGEKCDEANIHGFRLKAKEVVEQALKNKAQTASYAQEFLRIAQLADSKLGTILVATTERRLESEPWKSKQDGLTIVLLSDMYSAIREIEAKINSAGADESSKDATWVAPSSFERVTTKYWLKEQDLFRVILASVAELPLLVYGRKGGRILDSKQPQPDTDLWTSLASTISSVYFDSPGMKMYSERIKRNEGAQLFRIRWYGKKPTGDDIIFLELKTHHEKWIENNSVKERCGIQEKFVPKLLDVSSGKWDVQTAYDIVRISNPSENKEVLLKLTRVLLQIRKLVCKYKLTPCVRTKYNRVALQSASNNKLRLTIDRDITMINERARNETSKSWCLEDDDAIPTNAVVKMPYCVFEVKVAGGDTPPFITELQDSGVIVEAKKFSKFLSGASLFNVSKVKTLPWWASDDAFAPLFDKNGSNSLQPLSKSCGLSVSVQSKDTPSLTVTCTSSERSVDKSKTTRVRRILPSLSVLRGDQQEASTLEKLVASKAPTRVEPKSYFANERTFIQWISAALLFITISEILYILGSQTNNPEASIAGFFTTTMALIIAVYSVCIYYRRIYLMKNGKPYGYSDFVGPGVLTASVITGIILLKVYSHKSLPRPAAVTMSHQYGQCIQRGMNGISIMEMQPSGVALDEEKNVLLIPSLNRIIALPSGLPTEEENIKAVEIVASIRGANLEALAYVDDRIYALSEERDRSEIIYLEWKDEQQDSRQLVEVHRWEIDLIGAEAMALVPSEGDAKPKLVVAGDLMSSTSATTTVGTNRLSIDVFELDSFDLNATKVKASSKMNSALVSKGLLDGKVGDMQYFEGLLYMVFDNDRVIRAFDTKTGQVVQETTLPVAVEGSEREWEGMYFQRINNVSSGGLRGSTSGSGDLVLHLALDTPGQVWSLKLDEMDGNSPAPRWNLPQCAV</sequence>
<feature type="transmembrane region" description="Helical" evidence="5">
    <location>
        <begin position="682"/>
        <end position="703"/>
    </location>
</feature>
<dbReference type="GO" id="GO:0006799">
    <property type="term" value="P:polyphosphate biosynthetic process"/>
    <property type="evidence" value="ECO:0007669"/>
    <property type="project" value="UniProtKB-ARBA"/>
</dbReference>
<dbReference type="Proteomes" id="UP001516023">
    <property type="component" value="Unassembled WGS sequence"/>
</dbReference>
<keyword evidence="9" id="KW-1185">Reference proteome</keyword>
<dbReference type="Gene3D" id="3.20.100.30">
    <property type="entry name" value="VTC, catalytic tunnel domain"/>
    <property type="match status" value="1"/>
</dbReference>
<evidence type="ECO:0008006" key="10">
    <source>
        <dbReference type="Google" id="ProtNLM"/>
    </source>
</evidence>
<protein>
    <recommendedName>
        <fullName evidence="10">SPX domain-containing protein</fullName>
    </recommendedName>
</protein>
<dbReference type="InterPro" id="IPR042267">
    <property type="entry name" value="VTC_sf"/>
</dbReference>
<organism evidence="8 9">
    <name type="scientific">Cyclotella cryptica</name>
    <dbReference type="NCBI Taxonomy" id="29204"/>
    <lineage>
        <taxon>Eukaryota</taxon>
        <taxon>Sar</taxon>
        <taxon>Stramenopiles</taxon>
        <taxon>Ochrophyta</taxon>
        <taxon>Bacillariophyta</taxon>
        <taxon>Coscinodiscophyceae</taxon>
        <taxon>Thalassiosirophycidae</taxon>
        <taxon>Stephanodiscales</taxon>
        <taxon>Stephanodiscaceae</taxon>
        <taxon>Cyclotella</taxon>
    </lineage>
</organism>
<name>A0ABD3Q8X9_9STRA</name>
<feature type="domain" description="DUF202" evidence="6">
    <location>
        <begin position="608"/>
        <end position="671"/>
    </location>
</feature>
<gene>
    <name evidence="8" type="ORF">HJC23_004241</name>
</gene>
<dbReference type="InterPro" id="IPR051572">
    <property type="entry name" value="VTC_Complex_Subunit"/>
</dbReference>
<dbReference type="InterPro" id="IPR003807">
    <property type="entry name" value="DUF202"/>
</dbReference>
<evidence type="ECO:0000259" key="6">
    <source>
        <dbReference type="Pfam" id="PF02656"/>
    </source>
</evidence>
<evidence type="ECO:0000256" key="3">
    <source>
        <dbReference type="ARBA" id="ARBA00022989"/>
    </source>
</evidence>
<feature type="transmembrane region" description="Helical" evidence="5">
    <location>
        <begin position="617"/>
        <end position="637"/>
    </location>
</feature>
<evidence type="ECO:0000313" key="8">
    <source>
        <dbReference type="EMBL" id="KAL3796444.1"/>
    </source>
</evidence>
<feature type="domain" description="VTC" evidence="7">
    <location>
        <begin position="226"/>
        <end position="503"/>
    </location>
</feature>
<accession>A0ABD3Q8X9</accession>
<evidence type="ECO:0000313" key="9">
    <source>
        <dbReference type="Proteomes" id="UP001516023"/>
    </source>
</evidence>